<dbReference type="GO" id="GO:0004519">
    <property type="term" value="F:endonuclease activity"/>
    <property type="evidence" value="ECO:0007669"/>
    <property type="project" value="UniProtKB-KW"/>
</dbReference>
<reference evidence="1 2" key="1">
    <citation type="submission" date="2020-08" db="EMBL/GenBank/DDBJ databases">
        <title>The Agave Microbiome: Exploring the role of microbial communities in plant adaptations to desert environments.</title>
        <authorList>
            <person name="Partida-Martinez L.P."/>
        </authorList>
    </citation>
    <scope>NUCLEOTIDE SEQUENCE [LARGE SCALE GENOMIC DNA]</scope>
    <source>
        <strain evidence="1 2">AS3.13</strain>
    </source>
</reference>
<gene>
    <name evidence="1" type="ORF">F4693_000146</name>
</gene>
<dbReference type="EMBL" id="JACHBT010000001">
    <property type="protein sequence ID" value="MBB6503197.1"/>
    <property type="molecule type" value="Genomic_DNA"/>
</dbReference>
<keyword evidence="1" id="KW-0540">Nuclease</keyword>
<evidence type="ECO:0000313" key="1">
    <source>
        <dbReference type="EMBL" id="MBB6503197.1"/>
    </source>
</evidence>
<keyword evidence="1" id="KW-0255">Endonuclease</keyword>
<organism evidence="1 2">
    <name type="scientific">Sphingomonas endophytica</name>
    <dbReference type="NCBI Taxonomy" id="869719"/>
    <lineage>
        <taxon>Bacteria</taxon>
        <taxon>Pseudomonadati</taxon>
        <taxon>Pseudomonadota</taxon>
        <taxon>Alphaproteobacteria</taxon>
        <taxon>Sphingomonadales</taxon>
        <taxon>Sphingomonadaceae</taxon>
        <taxon>Sphingomonas</taxon>
    </lineage>
</organism>
<keyword evidence="1" id="KW-0378">Hydrolase</keyword>
<proteinExistence type="predicted"/>
<comment type="caution">
    <text evidence="1">The sequence shown here is derived from an EMBL/GenBank/DDBJ whole genome shotgun (WGS) entry which is preliminary data.</text>
</comment>
<accession>A0A7X0JAC9</accession>
<evidence type="ECO:0000313" key="2">
    <source>
        <dbReference type="Proteomes" id="UP000522313"/>
    </source>
</evidence>
<dbReference type="RefSeq" id="WP_184503749.1">
    <property type="nucleotide sequence ID" value="NZ_JACHBT010000001.1"/>
</dbReference>
<dbReference type="Gene3D" id="2.40.50.90">
    <property type="match status" value="1"/>
</dbReference>
<sequence length="130" mass="14280">MTAALPPALICDVVRVHDGDGPLWCRSGVKIRIAGVQAPDFERAAPCRRPAALRRAYVCDDRAARRSQQLVARLTLGQRLACQPVDRSYKRVVARCTLPDGRSLSCAAIAAGAAISWDRYWRRYGLGGCR</sequence>
<dbReference type="SUPFAM" id="SSF50199">
    <property type="entry name" value="Staphylococcal nuclease"/>
    <property type="match status" value="1"/>
</dbReference>
<dbReference type="InterPro" id="IPR035437">
    <property type="entry name" value="SNase_OB-fold_sf"/>
</dbReference>
<dbReference type="AlphaFoldDB" id="A0A7X0JAC9"/>
<dbReference type="Proteomes" id="UP000522313">
    <property type="component" value="Unassembled WGS sequence"/>
</dbReference>
<protein>
    <submittedName>
        <fullName evidence="1">Endonuclease YncB(Thermonuclease family)</fullName>
    </submittedName>
</protein>
<name>A0A7X0JAC9_9SPHN</name>
<reference evidence="1 2" key="2">
    <citation type="submission" date="2020-08" db="EMBL/GenBank/DDBJ databases">
        <authorList>
            <person name="Partida-Martinez L."/>
            <person name="Huntemann M."/>
            <person name="Clum A."/>
            <person name="Wang J."/>
            <person name="Palaniappan K."/>
            <person name="Ritter S."/>
            <person name="Chen I.-M."/>
            <person name="Stamatis D."/>
            <person name="Reddy T."/>
            <person name="O'Malley R."/>
            <person name="Daum C."/>
            <person name="Shapiro N."/>
            <person name="Ivanova N."/>
            <person name="Kyrpides N."/>
            <person name="Woyke T."/>
        </authorList>
    </citation>
    <scope>NUCLEOTIDE SEQUENCE [LARGE SCALE GENOMIC DNA]</scope>
    <source>
        <strain evidence="1 2">AS3.13</strain>
    </source>
</reference>